<evidence type="ECO:0000256" key="1">
    <source>
        <dbReference type="ARBA" id="ARBA00001968"/>
    </source>
</evidence>
<dbReference type="Gene3D" id="3.30.420.60">
    <property type="entry name" value="eRF1 domain 2"/>
    <property type="match status" value="1"/>
</dbReference>
<feature type="domain" description="eRF1/Pelota-like N-terminal" evidence="10">
    <location>
        <begin position="1"/>
        <end position="124"/>
    </location>
</feature>
<evidence type="ECO:0000256" key="8">
    <source>
        <dbReference type="ARBA" id="ARBA00022801"/>
    </source>
</evidence>
<proteinExistence type="inferred from homology"/>
<accession>B5IDS4</accession>
<dbReference type="GO" id="GO:0071025">
    <property type="term" value="P:RNA surveillance"/>
    <property type="evidence" value="ECO:0007669"/>
    <property type="project" value="InterPro"/>
</dbReference>
<dbReference type="OrthoDB" id="31300at2157"/>
<dbReference type="Gene3D" id="3.30.1330.30">
    <property type="match status" value="1"/>
</dbReference>
<protein>
    <recommendedName>
        <fullName evidence="9">Protein pelota homolog</fullName>
        <ecNumber evidence="9">3.1.-.-</ecNumber>
    </recommendedName>
</protein>
<keyword evidence="7 9" id="KW-0255">Endonuclease</keyword>
<dbReference type="HAMAP" id="MF_01853">
    <property type="entry name" value="PelO"/>
    <property type="match status" value="1"/>
</dbReference>
<dbReference type="InterPro" id="IPR005140">
    <property type="entry name" value="eRF1_Pelota-like_N"/>
</dbReference>
<dbReference type="GO" id="GO:0046872">
    <property type="term" value="F:metal ion binding"/>
    <property type="evidence" value="ECO:0007669"/>
    <property type="project" value="UniProtKB-UniRule"/>
</dbReference>
<sequence>MKIEEKEKNEIAIRVDNLDDLWYLSTILGEGDLVFGYVFRKDTSSGDMNRAKKAERKKIRVGINVKKLDFQEFADRLRISGIIVAGPEDYVGVHQTINVGVGDEISVIKEWSKKDKELLGEAVKNSEKPVVYFLAIEHGLATIAILKTYGIQEFASIRKRGDEDEEFFGEALSTLKDVWDGRAPLIILGPGFYKENFVNFAKDKIGNYIMVQASHGDLRGIYEVLKSGALDKILKEHRLSQEEKLVDTLLTEIKKEGLYAYGINEVKNYLNMGAVRDLLITDKNYKKYKELMDLALQTGAQVHIISTTHEAGKILESLGGVAALLRFR</sequence>
<dbReference type="Pfam" id="PF03465">
    <property type="entry name" value="eRF1_3"/>
    <property type="match status" value="1"/>
</dbReference>
<dbReference type="SUPFAM" id="SSF53137">
    <property type="entry name" value="Translational machinery components"/>
    <property type="match status" value="1"/>
</dbReference>
<evidence type="ECO:0000256" key="4">
    <source>
        <dbReference type="ARBA" id="ARBA00022490"/>
    </source>
</evidence>
<keyword evidence="5 9" id="KW-0540">Nuclease</keyword>
<evidence type="ECO:0000256" key="6">
    <source>
        <dbReference type="ARBA" id="ARBA00022723"/>
    </source>
</evidence>
<keyword evidence="4 9" id="KW-0963">Cytoplasm</keyword>
<dbReference type="NCBIfam" id="TIGR00111">
    <property type="entry name" value="pelota"/>
    <property type="match status" value="1"/>
</dbReference>
<dbReference type="Gene3D" id="2.30.30.870">
    <property type="entry name" value="Pelota, domain A"/>
    <property type="match status" value="1"/>
</dbReference>
<comment type="function">
    <text evidence="9">May function in recognizing stalled ribosomes, interact with stem-loop structures in stalled mRNA molecules, and effect endonucleolytic cleavage of the mRNA. May play a role in the release non-functional ribosomes and degradation of damaged mRNAs. Has endoribonuclease activity.</text>
</comment>
<keyword evidence="8 9" id="KW-0378">Hydrolase</keyword>
<dbReference type="SUPFAM" id="SSF55315">
    <property type="entry name" value="L30e-like"/>
    <property type="match status" value="1"/>
</dbReference>
<dbReference type="KEGG" id="abi:Aboo_0342"/>
<evidence type="ECO:0000256" key="5">
    <source>
        <dbReference type="ARBA" id="ARBA00022722"/>
    </source>
</evidence>
<dbReference type="GO" id="GO:0032790">
    <property type="term" value="P:ribosome disassembly"/>
    <property type="evidence" value="ECO:0007669"/>
    <property type="project" value="TreeGrafter"/>
</dbReference>
<comment type="domain">
    <text evidence="9">The N-terminal domain has the RNA-binding Sm fold. It harbors the endoribonuclease activity.</text>
</comment>
<dbReference type="HOGENOM" id="CLU_023334_0_0_2"/>
<dbReference type="GO" id="GO:0016787">
    <property type="term" value="F:hydrolase activity"/>
    <property type="evidence" value="ECO:0007669"/>
    <property type="project" value="UniProtKB-KW"/>
</dbReference>
<keyword evidence="12" id="KW-1185">Reference proteome</keyword>
<evidence type="ECO:0000256" key="9">
    <source>
        <dbReference type="HAMAP-Rule" id="MF_01853"/>
    </source>
</evidence>
<dbReference type="PANTHER" id="PTHR10853:SF0">
    <property type="entry name" value="PROTEIN PELOTA HOMOLOG"/>
    <property type="match status" value="1"/>
</dbReference>
<dbReference type="RefSeq" id="WP_008084555.1">
    <property type="nucleotide sequence ID" value="NC_013926.1"/>
</dbReference>
<evidence type="ECO:0000256" key="2">
    <source>
        <dbReference type="ARBA" id="ARBA00004496"/>
    </source>
</evidence>
<dbReference type="Pfam" id="PF26356">
    <property type="entry name" value="Pelota_N"/>
    <property type="match status" value="1"/>
</dbReference>
<organism evidence="11 12">
    <name type="scientific">Aciduliprofundum boonei (strain DSM 19572 / T469)</name>
    <dbReference type="NCBI Taxonomy" id="439481"/>
    <lineage>
        <taxon>Archaea</taxon>
        <taxon>Methanobacteriati</taxon>
        <taxon>Thermoplasmatota</taxon>
        <taxon>DHVE2 group</taxon>
        <taxon>Candidatus Aciduliprofundum</taxon>
    </lineage>
</organism>
<name>B5IDS4_ACIB4</name>
<dbReference type="PANTHER" id="PTHR10853">
    <property type="entry name" value="PELOTA"/>
    <property type="match status" value="1"/>
</dbReference>
<evidence type="ECO:0000313" key="11">
    <source>
        <dbReference type="EMBL" id="ADD08153.1"/>
    </source>
</evidence>
<dbReference type="InterPro" id="IPR005142">
    <property type="entry name" value="eRF1_3"/>
</dbReference>
<dbReference type="EMBL" id="CP001941">
    <property type="protein sequence ID" value="ADD08153.1"/>
    <property type="molecule type" value="Genomic_DNA"/>
</dbReference>
<dbReference type="EC" id="3.1.-.-" evidence="9"/>
<dbReference type="InterPro" id="IPR023521">
    <property type="entry name" value="Pelota_arc"/>
</dbReference>
<dbReference type="GO" id="GO:0070481">
    <property type="term" value="P:nuclear-transcribed mRNA catabolic process, non-stop decay"/>
    <property type="evidence" value="ECO:0007669"/>
    <property type="project" value="InterPro"/>
</dbReference>
<dbReference type="eggNOG" id="arCOG01741">
    <property type="taxonomic scope" value="Archaea"/>
</dbReference>
<dbReference type="GO" id="GO:0070651">
    <property type="term" value="P:nonfunctional rRNA decay"/>
    <property type="evidence" value="ECO:0007669"/>
    <property type="project" value="TreeGrafter"/>
</dbReference>
<evidence type="ECO:0000259" key="10">
    <source>
        <dbReference type="SMART" id="SM01194"/>
    </source>
</evidence>
<gene>
    <name evidence="9" type="primary">pelA</name>
    <name evidence="11" type="ordered locus">Aboo_0342</name>
</gene>
<comment type="subcellular location">
    <subcellularLocation>
        <location evidence="2 9">Cytoplasm</location>
    </subcellularLocation>
</comment>
<comment type="similarity">
    <text evidence="3 9">Belongs to the eukaryotic release factor 1 family. Pelota subfamily.</text>
</comment>
<dbReference type="GeneID" id="8827284"/>
<evidence type="ECO:0000256" key="7">
    <source>
        <dbReference type="ARBA" id="ARBA00022759"/>
    </source>
</evidence>
<dbReference type="STRING" id="439481.Aboo_0342"/>
<dbReference type="SMART" id="SM01194">
    <property type="entry name" value="eRF1_1"/>
    <property type="match status" value="1"/>
</dbReference>
<evidence type="ECO:0000313" key="12">
    <source>
        <dbReference type="Proteomes" id="UP000001400"/>
    </source>
</evidence>
<comment type="subunit">
    <text evidence="9">Monomer.</text>
</comment>
<keyword evidence="6 9" id="KW-0479">Metal-binding</keyword>
<dbReference type="GO" id="GO:0005737">
    <property type="term" value="C:cytoplasm"/>
    <property type="evidence" value="ECO:0007669"/>
    <property type="project" value="UniProtKB-SubCell"/>
</dbReference>
<dbReference type="InterPro" id="IPR038069">
    <property type="entry name" value="Pelota/DOM34_N"/>
</dbReference>
<comment type="cofactor">
    <cofactor evidence="1 9">
        <name>a divalent metal cation</name>
        <dbReference type="ChEBI" id="CHEBI:60240"/>
    </cofactor>
</comment>
<dbReference type="AlphaFoldDB" id="B5IDS4"/>
<reference evidence="11" key="1">
    <citation type="submission" date="2010-02" db="EMBL/GenBank/DDBJ databases">
        <title>Complete sequence of Aciduliprofundum boonei T469.</title>
        <authorList>
            <consortium name="US DOE Joint Genome Institute"/>
            <person name="Lucas S."/>
            <person name="Copeland A."/>
            <person name="Lapidus A."/>
            <person name="Cheng J.-F."/>
            <person name="Bruce D."/>
            <person name="Goodwin L."/>
            <person name="Pitluck S."/>
            <person name="Saunders E."/>
            <person name="Detter J.C."/>
            <person name="Han C."/>
            <person name="Tapia R."/>
            <person name="Land M."/>
            <person name="Hauser L."/>
            <person name="Kyrpides N."/>
            <person name="Mikhailova N."/>
            <person name="Flores G."/>
            <person name="Reysenbach A.-L."/>
            <person name="Woyke T."/>
        </authorList>
    </citation>
    <scope>NUCLEOTIDE SEQUENCE</scope>
    <source>
        <strain evidence="11">T469</strain>
    </source>
</reference>
<dbReference type="InterPro" id="IPR058547">
    <property type="entry name" value="Pelota_N"/>
</dbReference>
<dbReference type="InterPro" id="IPR042226">
    <property type="entry name" value="eFR1_2_sf"/>
</dbReference>
<dbReference type="InterPro" id="IPR004405">
    <property type="entry name" value="TF_pelota"/>
</dbReference>
<dbReference type="InterPro" id="IPR029064">
    <property type="entry name" value="Ribosomal_eL30-like_sf"/>
</dbReference>
<dbReference type="Proteomes" id="UP000001400">
    <property type="component" value="Chromosome"/>
</dbReference>
<dbReference type="GO" id="GO:0004519">
    <property type="term" value="F:endonuclease activity"/>
    <property type="evidence" value="ECO:0007669"/>
    <property type="project" value="UniProtKB-UniRule"/>
</dbReference>
<dbReference type="SUPFAM" id="SSF159065">
    <property type="entry name" value="Dom34/Pelota N-terminal domain-like"/>
    <property type="match status" value="1"/>
</dbReference>
<evidence type="ECO:0000256" key="3">
    <source>
        <dbReference type="ARBA" id="ARBA00009504"/>
    </source>
</evidence>
<dbReference type="GO" id="GO:0070966">
    <property type="term" value="P:nuclear-transcribed mRNA catabolic process, no-go decay"/>
    <property type="evidence" value="ECO:0007669"/>
    <property type="project" value="InterPro"/>
</dbReference>